<keyword evidence="1 4" id="KW-0032">Aminotransferase</keyword>
<organism evidence="5 6">
    <name type="scientific">Sneathiella chinensis</name>
    <dbReference type="NCBI Taxonomy" id="349750"/>
    <lineage>
        <taxon>Bacteria</taxon>
        <taxon>Pseudomonadati</taxon>
        <taxon>Pseudomonadota</taxon>
        <taxon>Alphaproteobacteria</taxon>
        <taxon>Sneathiellales</taxon>
        <taxon>Sneathiellaceae</taxon>
        <taxon>Sneathiella</taxon>
    </lineage>
</organism>
<name>A0ABQ5U4N3_9PROT</name>
<feature type="binding site" evidence="4">
    <location>
        <begin position="216"/>
        <end position="219"/>
    </location>
    <ligand>
        <name>pyridoxal 5'-phosphate</name>
        <dbReference type="ChEBI" id="CHEBI:597326"/>
    </ligand>
</feature>
<feature type="binding site" evidence="4">
    <location>
        <begin position="98"/>
        <end position="99"/>
    </location>
    <ligand>
        <name>pyridoxal 5'-phosphate</name>
        <dbReference type="ChEBI" id="CHEBI:597326"/>
    </ligand>
</feature>
<dbReference type="Gene3D" id="3.90.1150.10">
    <property type="entry name" value="Aspartate Aminotransferase, domain 1"/>
    <property type="match status" value="1"/>
</dbReference>
<gene>
    <name evidence="5" type="primary">argD_2</name>
    <name evidence="4" type="synonym">argD</name>
    <name evidence="5" type="ORF">GCM10007924_06620</name>
</gene>
<dbReference type="InterPro" id="IPR015422">
    <property type="entry name" value="PyrdxlP-dep_Trfase_small"/>
</dbReference>
<dbReference type="InterPro" id="IPR015424">
    <property type="entry name" value="PyrdxlP-dep_Trfase"/>
</dbReference>
<comment type="caution">
    <text evidence="5">The sequence shown here is derived from an EMBL/GenBank/DDBJ whole genome shotgun (WGS) entry which is preliminary data.</text>
</comment>
<reference evidence="5" key="2">
    <citation type="submission" date="2023-01" db="EMBL/GenBank/DDBJ databases">
        <title>Draft genome sequence of Sneathiella chinensis strain NBRC 103408.</title>
        <authorList>
            <person name="Sun Q."/>
            <person name="Mori K."/>
        </authorList>
    </citation>
    <scope>NUCLEOTIDE SEQUENCE</scope>
    <source>
        <strain evidence="5">NBRC 103408</strain>
    </source>
</reference>
<dbReference type="PIRSF" id="PIRSF000521">
    <property type="entry name" value="Transaminase_4ab_Lys_Orn"/>
    <property type="match status" value="1"/>
</dbReference>
<evidence type="ECO:0000256" key="4">
    <source>
        <dbReference type="HAMAP-Rule" id="MF_01107"/>
    </source>
</evidence>
<comment type="pathway">
    <text evidence="4">Amino-acid biosynthesis; L-arginine biosynthesis; N(2)-acetyl-L-ornithine from L-glutamate: step 4/4.</text>
</comment>
<evidence type="ECO:0000313" key="5">
    <source>
        <dbReference type="EMBL" id="GLQ05441.1"/>
    </source>
</evidence>
<dbReference type="PANTHER" id="PTHR11986:SF113">
    <property type="entry name" value="SUCCINYLORNITHINE TRANSAMINASE"/>
    <property type="match status" value="1"/>
</dbReference>
<keyword evidence="6" id="KW-1185">Reference proteome</keyword>
<keyword evidence="2 4" id="KW-0808">Transferase</keyword>
<comment type="similarity">
    <text evidence="4">Belongs to the class-III pyridoxal-phosphate-dependent aminotransferase family. ArgD subfamily.</text>
</comment>
<keyword evidence="4" id="KW-0963">Cytoplasm</keyword>
<dbReference type="HAMAP" id="MF_01107">
    <property type="entry name" value="ArgD_aminotrans_3"/>
    <property type="match status" value="1"/>
</dbReference>
<dbReference type="NCBIfam" id="NF002325">
    <property type="entry name" value="PRK01278.1"/>
    <property type="match status" value="1"/>
</dbReference>
<accession>A0ABQ5U4N3</accession>
<protein>
    <recommendedName>
        <fullName evidence="4">Acetylornithine aminotransferase</fullName>
        <shortName evidence="4">ACOAT</shortName>
        <ecNumber evidence="4">2.6.1.11</ecNumber>
    </recommendedName>
</protein>
<dbReference type="InterPro" id="IPR050103">
    <property type="entry name" value="Class-III_PLP-dep_AT"/>
</dbReference>
<dbReference type="Gene3D" id="3.40.640.10">
    <property type="entry name" value="Type I PLP-dependent aspartate aminotransferase-like (Major domain)"/>
    <property type="match status" value="1"/>
</dbReference>
<keyword evidence="4" id="KW-0028">Amino-acid biosynthesis</keyword>
<comment type="catalytic activity">
    <reaction evidence="4">
        <text>N(2)-acetyl-L-ornithine + 2-oxoglutarate = N-acetyl-L-glutamate 5-semialdehyde + L-glutamate</text>
        <dbReference type="Rhea" id="RHEA:18049"/>
        <dbReference type="ChEBI" id="CHEBI:16810"/>
        <dbReference type="ChEBI" id="CHEBI:29123"/>
        <dbReference type="ChEBI" id="CHEBI:29985"/>
        <dbReference type="ChEBI" id="CHEBI:57805"/>
        <dbReference type="EC" id="2.6.1.11"/>
    </reaction>
</comment>
<proteinExistence type="inferred from homology"/>
<evidence type="ECO:0000256" key="1">
    <source>
        <dbReference type="ARBA" id="ARBA00022576"/>
    </source>
</evidence>
<feature type="binding site" evidence="4">
    <location>
        <position position="273"/>
    </location>
    <ligand>
        <name>N(2)-acetyl-L-ornithine</name>
        <dbReference type="ChEBI" id="CHEBI:57805"/>
    </ligand>
</feature>
<reference evidence="5" key="1">
    <citation type="journal article" date="2014" name="Int. J. Syst. Evol. Microbiol.">
        <title>Complete genome of a new Firmicutes species belonging to the dominant human colonic microbiota ('Ruminococcus bicirculans') reveals two chromosomes and a selective capacity to utilize plant glucans.</title>
        <authorList>
            <consortium name="NISC Comparative Sequencing Program"/>
            <person name="Wegmann U."/>
            <person name="Louis P."/>
            <person name="Goesmann A."/>
            <person name="Henrissat B."/>
            <person name="Duncan S.H."/>
            <person name="Flint H.J."/>
        </authorList>
    </citation>
    <scope>NUCLEOTIDE SEQUENCE</scope>
    <source>
        <strain evidence="5">NBRC 103408</strain>
    </source>
</reference>
<feature type="binding site" evidence="4">
    <location>
        <position position="134"/>
    </location>
    <ligand>
        <name>N(2)-acetyl-L-ornithine</name>
        <dbReference type="ChEBI" id="CHEBI:57805"/>
    </ligand>
</feature>
<dbReference type="RefSeq" id="WP_169559442.1">
    <property type="nucleotide sequence ID" value="NZ_BSNF01000001.1"/>
</dbReference>
<dbReference type="EC" id="2.6.1.11" evidence="4"/>
<dbReference type="Pfam" id="PF00202">
    <property type="entry name" value="Aminotran_3"/>
    <property type="match status" value="1"/>
</dbReference>
<dbReference type="PROSITE" id="PS00600">
    <property type="entry name" value="AA_TRANSFER_CLASS_3"/>
    <property type="match status" value="1"/>
</dbReference>
<evidence type="ECO:0000256" key="3">
    <source>
        <dbReference type="ARBA" id="ARBA00022898"/>
    </source>
</evidence>
<sequence>MTDSNALMATYAPPDILFERGEGSWLITREGDRYLDFISGIAVTAFGHEHPHLVAALKEQTDKYWHSSNMFRVEGAEKLARRLTDNSFADRVFFCNSGAEAVEAGLKMMRRYHYDRGQPHRSRIIGMHNAFHGRTIATIAAAGNPAHTKGFFEGDMGFDHVPFGDIDALQEAVTDKTAGIILEPIQGEGGIMPAPDGYLKAVRDLCSQTGTLFMVDEIQCGMGRTGKLFAHEWDQIKPDILASAKGLGGGFPIGACLATEQVSACMIVGTHGSTFGGNPLATNVGNAVLDLVLAEGFLETVYERGQYLKGALEALVTRHPDKLAGVRGRGLMLGLQTHISNTRLLDCLREAGLLTGRAGSDILRLLPPLNVSTAEIDQALTLMDTVLTDWQSG</sequence>
<keyword evidence="4" id="KW-0055">Arginine biosynthesis</keyword>
<keyword evidence="3 4" id="KW-0663">Pyridoxal phosphate</keyword>
<dbReference type="InterPro" id="IPR005814">
    <property type="entry name" value="Aminotrans_3"/>
</dbReference>
<dbReference type="InterPro" id="IPR049704">
    <property type="entry name" value="Aminotrans_3_PPA_site"/>
</dbReference>
<comment type="miscellaneous">
    <text evidence="4">May also have succinyldiaminopimelate aminotransferase activity, thus carrying out the corresponding step in lysine biosynthesis.</text>
</comment>
<evidence type="ECO:0000313" key="6">
    <source>
        <dbReference type="Proteomes" id="UP001161409"/>
    </source>
</evidence>
<dbReference type="SUPFAM" id="SSF53383">
    <property type="entry name" value="PLP-dependent transferases"/>
    <property type="match status" value="1"/>
</dbReference>
<dbReference type="GO" id="GO:0008483">
    <property type="term" value="F:transaminase activity"/>
    <property type="evidence" value="ECO:0007669"/>
    <property type="project" value="UniProtKB-KW"/>
</dbReference>
<evidence type="ECO:0000256" key="2">
    <source>
        <dbReference type="ARBA" id="ARBA00022679"/>
    </source>
</evidence>
<feature type="binding site" evidence="4">
    <location>
        <position position="274"/>
    </location>
    <ligand>
        <name>pyridoxal 5'-phosphate</name>
        <dbReference type="ChEBI" id="CHEBI:597326"/>
    </ligand>
</feature>
<dbReference type="EMBL" id="BSNF01000001">
    <property type="protein sequence ID" value="GLQ05441.1"/>
    <property type="molecule type" value="Genomic_DNA"/>
</dbReference>
<dbReference type="InterPro" id="IPR015421">
    <property type="entry name" value="PyrdxlP-dep_Trfase_major"/>
</dbReference>
<comment type="cofactor">
    <cofactor evidence="4">
        <name>pyridoxal 5'-phosphate</name>
        <dbReference type="ChEBI" id="CHEBI:597326"/>
    </cofactor>
    <text evidence="4">Binds 1 pyridoxal phosphate per subunit.</text>
</comment>
<dbReference type="Proteomes" id="UP001161409">
    <property type="component" value="Unassembled WGS sequence"/>
</dbReference>
<dbReference type="NCBIfam" id="TIGR00707">
    <property type="entry name" value="argD"/>
    <property type="match status" value="1"/>
</dbReference>
<comment type="subunit">
    <text evidence="4">Homodimer.</text>
</comment>
<dbReference type="InterPro" id="IPR004636">
    <property type="entry name" value="AcOrn/SuccOrn_fam"/>
</dbReference>
<dbReference type="CDD" id="cd00610">
    <property type="entry name" value="OAT_like"/>
    <property type="match status" value="1"/>
</dbReference>
<feature type="modified residue" description="N6-(pyridoxal phosphate)lysine" evidence="4">
    <location>
        <position position="245"/>
    </location>
</feature>
<dbReference type="PANTHER" id="PTHR11986">
    <property type="entry name" value="AMINOTRANSFERASE CLASS III"/>
    <property type="match status" value="1"/>
</dbReference>
<feature type="binding site" evidence="4">
    <location>
        <position position="131"/>
    </location>
    <ligand>
        <name>pyridoxal 5'-phosphate</name>
        <dbReference type="ChEBI" id="CHEBI:597326"/>
    </ligand>
</feature>
<comment type="subcellular location">
    <subcellularLocation>
        <location evidence="4">Cytoplasm</location>
    </subcellularLocation>
</comment>